<sequence length="155" mass="18081">MKYICIKQINVNNKNPTGTVLYLIEQAIKEYRKVSQRNISKIVKDITIDQCLVLIILNNDAEISQNELANLIFKDNASITRMIELMVRKDYLNRTIHKEDRRKFNLEITEKGMKTLELINSIVQLNRETALNGLSLEEINILYKTLNKIITNCKQ</sequence>
<dbReference type="InterPro" id="IPR023187">
    <property type="entry name" value="Tscrpt_reg_MarR-type_CS"/>
</dbReference>
<keyword evidence="6" id="KW-1185">Reference proteome</keyword>
<evidence type="ECO:0000313" key="5">
    <source>
        <dbReference type="EMBL" id="RTZ02721.1"/>
    </source>
</evidence>
<dbReference type="PANTHER" id="PTHR42756:SF1">
    <property type="entry name" value="TRANSCRIPTIONAL REPRESSOR OF EMRAB OPERON"/>
    <property type="match status" value="1"/>
</dbReference>
<dbReference type="Pfam" id="PF01047">
    <property type="entry name" value="MarR"/>
    <property type="match status" value="1"/>
</dbReference>
<evidence type="ECO:0000259" key="4">
    <source>
        <dbReference type="PROSITE" id="PS50995"/>
    </source>
</evidence>
<dbReference type="InterPro" id="IPR000835">
    <property type="entry name" value="HTH_MarR-typ"/>
</dbReference>
<dbReference type="Gene3D" id="1.10.10.10">
    <property type="entry name" value="Winged helix-like DNA-binding domain superfamily/Winged helix DNA-binding domain"/>
    <property type="match status" value="1"/>
</dbReference>
<keyword evidence="2" id="KW-0238">DNA-binding</keyword>
<evidence type="ECO:0000256" key="2">
    <source>
        <dbReference type="ARBA" id="ARBA00023125"/>
    </source>
</evidence>
<dbReference type="AlphaFoldDB" id="A0A432CJA4"/>
<dbReference type="SUPFAM" id="SSF46785">
    <property type="entry name" value="Winged helix' DNA-binding domain"/>
    <property type="match status" value="1"/>
</dbReference>
<accession>A0A432CJA4</accession>
<keyword evidence="1" id="KW-0805">Transcription regulation</keyword>
<dbReference type="PROSITE" id="PS50995">
    <property type="entry name" value="HTH_MARR_2"/>
    <property type="match status" value="1"/>
</dbReference>
<keyword evidence="3" id="KW-0804">Transcription</keyword>
<evidence type="ECO:0000313" key="6">
    <source>
        <dbReference type="Proteomes" id="UP000280825"/>
    </source>
</evidence>
<evidence type="ECO:0000256" key="3">
    <source>
        <dbReference type="ARBA" id="ARBA00023163"/>
    </source>
</evidence>
<dbReference type="InterPro" id="IPR036388">
    <property type="entry name" value="WH-like_DNA-bd_sf"/>
</dbReference>
<comment type="caution">
    <text evidence="5">The sequence shown here is derived from an EMBL/GenBank/DDBJ whole genome shotgun (WGS) entry which is preliminary data.</text>
</comment>
<dbReference type="PRINTS" id="PR00598">
    <property type="entry name" value="HTHMARR"/>
</dbReference>
<organism evidence="5 6">
    <name type="scientific">Flavobacterium bomense</name>
    <dbReference type="NCBI Taxonomy" id="2497483"/>
    <lineage>
        <taxon>Bacteria</taxon>
        <taxon>Pseudomonadati</taxon>
        <taxon>Bacteroidota</taxon>
        <taxon>Flavobacteriia</taxon>
        <taxon>Flavobacteriales</taxon>
        <taxon>Flavobacteriaceae</taxon>
        <taxon>Flavobacterium</taxon>
    </lineage>
</organism>
<dbReference type="Proteomes" id="UP000280825">
    <property type="component" value="Unassembled WGS sequence"/>
</dbReference>
<feature type="domain" description="HTH marR-type" evidence="4">
    <location>
        <begin position="17"/>
        <end position="151"/>
    </location>
</feature>
<dbReference type="EMBL" id="RYDJ01000016">
    <property type="protein sequence ID" value="RTZ02721.1"/>
    <property type="molecule type" value="Genomic_DNA"/>
</dbReference>
<dbReference type="PROSITE" id="PS01117">
    <property type="entry name" value="HTH_MARR_1"/>
    <property type="match status" value="1"/>
</dbReference>
<proteinExistence type="predicted"/>
<name>A0A432CJA4_9FLAO</name>
<dbReference type="SMART" id="SM00347">
    <property type="entry name" value="HTH_MARR"/>
    <property type="match status" value="1"/>
</dbReference>
<protein>
    <submittedName>
        <fullName evidence="5">MarR family transcriptional regulator</fullName>
    </submittedName>
</protein>
<dbReference type="GO" id="GO:0003677">
    <property type="term" value="F:DNA binding"/>
    <property type="evidence" value="ECO:0007669"/>
    <property type="project" value="UniProtKB-KW"/>
</dbReference>
<gene>
    <name evidence="5" type="ORF">EKL98_12730</name>
</gene>
<dbReference type="InterPro" id="IPR036390">
    <property type="entry name" value="WH_DNA-bd_sf"/>
</dbReference>
<reference evidence="5 6" key="1">
    <citation type="submission" date="2018-12" db="EMBL/GenBank/DDBJ databases">
        <title>Flavobacterium sp. nov., isolated from glacier ice.</title>
        <authorList>
            <person name="Liu Q."/>
            <person name="Xin Y.-H."/>
        </authorList>
    </citation>
    <scope>NUCLEOTIDE SEQUENCE [LARGE SCALE GENOMIC DNA]</scope>
    <source>
        <strain evidence="5 6">RB1N8</strain>
    </source>
</reference>
<dbReference type="PANTHER" id="PTHR42756">
    <property type="entry name" value="TRANSCRIPTIONAL REGULATOR, MARR"/>
    <property type="match status" value="1"/>
</dbReference>
<evidence type="ECO:0000256" key="1">
    <source>
        <dbReference type="ARBA" id="ARBA00023015"/>
    </source>
</evidence>
<dbReference type="GO" id="GO:0003700">
    <property type="term" value="F:DNA-binding transcription factor activity"/>
    <property type="evidence" value="ECO:0007669"/>
    <property type="project" value="InterPro"/>
</dbReference>